<dbReference type="Pfam" id="PF04237">
    <property type="entry name" value="YjbR"/>
    <property type="match status" value="1"/>
</dbReference>
<dbReference type="Proteomes" id="UP001596435">
    <property type="component" value="Unassembled WGS sequence"/>
</dbReference>
<dbReference type="RefSeq" id="WP_380230942.1">
    <property type="nucleotide sequence ID" value="NZ_JBHSVH010000002.1"/>
</dbReference>
<proteinExistence type="predicted"/>
<sequence length="129" mass="14184">MTPDTLKAVCLGLNGTVETFPFNPETSVFKVGGKVFAISALDADPLSVSLKCEPELAVRLRAAHPAITPGWHLNKRHWNTVALDGSLPDTLVREMIEDSYDLIVAKLPRLQRLQLDWPGTPRAPGTDER</sequence>
<accession>A0ABW2FU87</accession>
<dbReference type="PANTHER" id="PTHR35145:SF1">
    <property type="entry name" value="CYTOPLASMIC PROTEIN"/>
    <property type="match status" value="1"/>
</dbReference>
<comment type="caution">
    <text evidence="1">The sequence shown here is derived from an EMBL/GenBank/DDBJ whole genome shotgun (WGS) entry which is preliminary data.</text>
</comment>
<dbReference type="InterPro" id="IPR058532">
    <property type="entry name" value="YjbR/MT2646/Rv2570-like"/>
</dbReference>
<gene>
    <name evidence="1" type="ORF">ACFQMG_10450</name>
</gene>
<dbReference type="SUPFAM" id="SSF142906">
    <property type="entry name" value="YjbR-like"/>
    <property type="match status" value="1"/>
</dbReference>
<keyword evidence="1" id="KW-0238">DNA-binding</keyword>
<dbReference type="InterPro" id="IPR038056">
    <property type="entry name" value="YjbR-like_sf"/>
</dbReference>
<evidence type="ECO:0000313" key="1">
    <source>
        <dbReference type="EMBL" id="MFC7179977.1"/>
    </source>
</evidence>
<dbReference type="GO" id="GO:0003677">
    <property type="term" value="F:DNA binding"/>
    <property type="evidence" value="ECO:0007669"/>
    <property type="project" value="UniProtKB-KW"/>
</dbReference>
<protein>
    <submittedName>
        <fullName evidence="1">MmcQ/YjbR family DNA-binding protein</fullName>
    </submittedName>
</protein>
<dbReference type="PANTHER" id="PTHR35145">
    <property type="entry name" value="CYTOPLASMIC PROTEIN-RELATED"/>
    <property type="match status" value="1"/>
</dbReference>
<keyword evidence="2" id="KW-1185">Reference proteome</keyword>
<dbReference type="EMBL" id="JBHTAJ010000015">
    <property type="protein sequence ID" value="MFC7179977.1"/>
    <property type="molecule type" value="Genomic_DNA"/>
</dbReference>
<organism evidence="1 2">
    <name type="scientific">Kitasatospora paranensis</name>
    <dbReference type="NCBI Taxonomy" id="258053"/>
    <lineage>
        <taxon>Bacteria</taxon>
        <taxon>Bacillati</taxon>
        <taxon>Actinomycetota</taxon>
        <taxon>Actinomycetes</taxon>
        <taxon>Kitasatosporales</taxon>
        <taxon>Streptomycetaceae</taxon>
        <taxon>Kitasatospora</taxon>
    </lineage>
</organism>
<evidence type="ECO:0000313" key="2">
    <source>
        <dbReference type="Proteomes" id="UP001596435"/>
    </source>
</evidence>
<dbReference type="Gene3D" id="3.90.1150.30">
    <property type="match status" value="1"/>
</dbReference>
<name>A0ABW2FU87_9ACTN</name>
<reference evidence="2" key="1">
    <citation type="journal article" date="2019" name="Int. J. Syst. Evol. Microbiol.">
        <title>The Global Catalogue of Microorganisms (GCM) 10K type strain sequencing project: providing services to taxonomists for standard genome sequencing and annotation.</title>
        <authorList>
            <consortium name="The Broad Institute Genomics Platform"/>
            <consortium name="The Broad Institute Genome Sequencing Center for Infectious Disease"/>
            <person name="Wu L."/>
            <person name="Ma J."/>
        </authorList>
    </citation>
    <scope>NUCLEOTIDE SEQUENCE [LARGE SCALE GENOMIC DNA]</scope>
    <source>
        <strain evidence="2">CGMCC 1.12859</strain>
    </source>
</reference>
<dbReference type="InterPro" id="IPR007351">
    <property type="entry name" value="YjbR"/>
</dbReference>